<dbReference type="FunFam" id="1.25.40.10:FF:000351">
    <property type="entry name" value="Pentatricopeptide repeat-containing protein"/>
    <property type="match status" value="1"/>
</dbReference>
<dbReference type="InterPro" id="IPR002885">
    <property type="entry name" value="PPR_rpt"/>
</dbReference>
<dbReference type="InterPro" id="IPR011990">
    <property type="entry name" value="TPR-like_helical_dom_sf"/>
</dbReference>
<feature type="repeat" description="PPR" evidence="2">
    <location>
        <begin position="267"/>
        <end position="301"/>
    </location>
</feature>
<reference evidence="3" key="1">
    <citation type="journal article" date="2023" name="Nat. Commun.">
        <title>Diploid and tetraploid genomes of Acorus and the evolution of monocots.</title>
        <authorList>
            <person name="Ma L."/>
            <person name="Liu K.W."/>
            <person name="Li Z."/>
            <person name="Hsiao Y.Y."/>
            <person name="Qi Y."/>
            <person name="Fu T."/>
            <person name="Tang G.D."/>
            <person name="Zhang D."/>
            <person name="Sun W.H."/>
            <person name="Liu D.K."/>
            <person name="Li Y."/>
            <person name="Chen G.Z."/>
            <person name="Liu X.D."/>
            <person name="Liao X.Y."/>
            <person name="Jiang Y.T."/>
            <person name="Yu X."/>
            <person name="Hao Y."/>
            <person name="Huang J."/>
            <person name="Zhao X.W."/>
            <person name="Ke S."/>
            <person name="Chen Y.Y."/>
            <person name="Wu W.L."/>
            <person name="Hsu J.L."/>
            <person name="Lin Y.F."/>
            <person name="Huang M.D."/>
            <person name="Li C.Y."/>
            <person name="Huang L."/>
            <person name="Wang Z.W."/>
            <person name="Zhao X."/>
            <person name="Zhong W.Y."/>
            <person name="Peng D.H."/>
            <person name="Ahmad S."/>
            <person name="Lan S."/>
            <person name="Zhang J.S."/>
            <person name="Tsai W.C."/>
            <person name="Van de Peer Y."/>
            <person name="Liu Z.J."/>
        </authorList>
    </citation>
    <scope>NUCLEOTIDE SEQUENCE</scope>
    <source>
        <strain evidence="3">SCP</strain>
    </source>
</reference>
<evidence type="ECO:0000313" key="3">
    <source>
        <dbReference type="EMBL" id="KAK1275146.1"/>
    </source>
</evidence>
<dbReference type="PANTHER" id="PTHR47926">
    <property type="entry name" value="PENTATRICOPEPTIDE REPEAT-CONTAINING PROTEIN"/>
    <property type="match status" value="1"/>
</dbReference>
<dbReference type="Pfam" id="PF12854">
    <property type="entry name" value="PPR_1"/>
    <property type="match status" value="1"/>
</dbReference>
<comment type="caution">
    <text evidence="3">The sequence shown here is derived from an EMBL/GenBank/DDBJ whole genome shotgun (WGS) entry which is preliminary data.</text>
</comment>
<dbReference type="Pfam" id="PF13041">
    <property type="entry name" value="PPR_2"/>
    <property type="match status" value="2"/>
</dbReference>
<dbReference type="Proteomes" id="UP001179952">
    <property type="component" value="Unassembled WGS sequence"/>
</dbReference>
<keyword evidence="4" id="KW-1185">Reference proteome</keyword>
<dbReference type="AlphaFoldDB" id="A0AAV9BFC9"/>
<sequence>MPFQIPQQLLQLLETNLTLPQTQQLHATLITSGLRHCPFSATKTIRLYSINSDTISARRVFDQTPQRSVYLWNSIIRAHARAREFHRAFDLFKRMRASDAEPDNFTFACALRASSDKADRAAAKALHCAAVASGFGGDHVVNSALVSAYSKLGFAGDARRVFDALSEPDLVLWNSVISGIGFWREGLELLKKMRKSGENPDGYTVVALLSGFGDPGLLCVSRAIHGFCLKNGLNGSDHVSSALVSMYSRCGCLNSAYQVFVSSSQPDLVTWSALITGFSRSGLHKEAMALFEEMNAASHRTPDPVLIASVLSSCAQMASIRQGREVHGYAFRWCINEEVSISSALISMYSKCGLPELALDVFKSTCERNVVAYNSLISGLGSNGFGIKAINAFHDMLIEGFRPDEATFSALLCACCHSRLIKEGQAFFTMMGRDFDINPQRDHYVYMVRLLGTVGELEAAYELIQTMPMAPDSGVWGALLWGCSFNGNSEMGEIAARNLIEIEPEKPAYRVMLSNMYATDHAWPNVEIARDRNIVVSLKKKPGLSWIEYGTSR</sequence>
<protein>
    <submittedName>
        <fullName evidence="3">Pentatricopeptide repeat-containing protein</fullName>
    </submittedName>
</protein>
<feature type="repeat" description="PPR" evidence="2">
    <location>
        <begin position="369"/>
        <end position="403"/>
    </location>
</feature>
<reference evidence="3" key="2">
    <citation type="submission" date="2023-06" db="EMBL/GenBank/DDBJ databases">
        <authorList>
            <person name="Ma L."/>
            <person name="Liu K.-W."/>
            <person name="Li Z."/>
            <person name="Hsiao Y.-Y."/>
            <person name="Qi Y."/>
            <person name="Fu T."/>
            <person name="Tang G."/>
            <person name="Zhang D."/>
            <person name="Sun W.-H."/>
            <person name="Liu D.-K."/>
            <person name="Li Y."/>
            <person name="Chen G.-Z."/>
            <person name="Liu X.-D."/>
            <person name="Liao X.-Y."/>
            <person name="Jiang Y.-T."/>
            <person name="Yu X."/>
            <person name="Hao Y."/>
            <person name="Huang J."/>
            <person name="Zhao X.-W."/>
            <person name="Ke S."/>
            <person name="Chen Y.-Y."/>
            <person name="Wu W.-L."/>
            <person name="Hsu J.-L."/>
            <person name="Lin Y.-F."/>
            <person name="Huang M.-D."/>
            <person name="Li C.-Y."/>
            <person name="Huang L."/>
            <person name="Wang Z.-W."/>
            <person name="Zhao X."/>
            <person name="Zhong W.-Y."/>
            <person name="Peng D.-H."/>
            <person name="Ahmad S."/>
            <person name="Lan S."/>
            <person name="Zhang J.-S."/>
            <person name="Tsai W.-C."/>
            <person name="Van De Peer Y."/>
            <person name="Liu Z.-J."/>
        </authorList>
    </citation>
    <scope>NUCLEOTIDE SEQUENCE</scope>
    <source>
        <strain evidence="3">SCP</strain>
        <tissue evidence="3">Leaves</tissue>
    </source>
</reference>
<keyword evidence="1" id="KW-0677">Repeat</keyword>
<feature type="repeat" description="PPR" evidence="2">
    <location>
        <begin position="68"/>
        <end position="102"/>
    </location>
</feature>
<dbReference type="Pfam" id="PF20431">
    <property type="entry name" value="E_motif"/>
    <property type="match status" value="1"/>
</dbReference>
<evidence type="ECO:0000256" key="2">
    <source>
        <dbReference type="PROSITE-ProRule" id="PRU00708"/>
    </source>
</evidence>
<dbReference type="InterPro" id="IPR046848">
    <property type="entry name" value="E_motif"/>
</dbReference>
<dbReference type="NCBIfam" id="TIGR00756">
    <property type="entry name" value="PPR"/>
    <property type="match status" value="3"/>
</dbReference>
<organism evidence="3 4">
    <name type="scientific">Acorus gramineus</name>
    <name type="common">Dwarf sweet flag</name>
    <dbReference type="NCBI Taxonomy" id="55184"/>
    <lineage>
        <taxon>Eukaryota</taxon>
        <taxon>Viridiplantae</taxon>
        <taxon>Streptophyta</taxon>
        <taxon>Embryophyta</taxon>
        <taxon>Tracheophyta</taxon>
        <taxon>Spermatophyta</taxon>
        <taxon>Magnoliopsida</taxon>
        <taxon>Liliopsida</taxon>
        <taxon>Acoraceae</taxon>
        <taxon>Acorus</taxon>
    </lineage>
</organism>
<dbReference type="GO" id="GO:0003723">
    <property type="term" value="F:RNA binding"/>
    <property type="evidence" value="ECO:0007669"/>
    <property type="project" value="InterPro"/>
</dbReference>
<evidence type="ECO:0000313" key="4">
    <source>
        <dbReference type="Proteomes" id="UP001179952"/>
    </source>
</evidence>
<evidence type="ECO:0000256" key="1">
    <source>
        <dbReference type="ARBA" id="ARBA00022737"/>
    </source>
</evidence>
<dbReference type="PROSITE" id="PS51375">
    <property type="entry name" value="PPR"/>
    <property type="match status" value="3"/>
</dbReference>
<gene>
    <name evidence="3" type="ORF">QJS04_geneDACA016027</name>
</gene>
<proteinExistence type="predicted"/>
<dbReference type="InterPro" id="IPR046960">
    <property type="entry name" value="PPR_At4g14850-like_plant"/>
</dbReference>
<dbReference type="FunFam" id="1.25.40.10:FF:000090">
    <property type="entry name" value="Pentatricopeptide repeat-containing protein, chloroplastic"/>
    <property type="match status" value="1"/>
</dbReference>
<dbReference type="GO" id="GO:0009451">
    <property type="term" value="P:RNA modification"/>
    <property type="evidence" value="ECO:0007669"/>
    <property type="project" value="InterPro"/>
</dbReference>
<dbReference type="PANTHER" id="PTHR47926:SF452">
    <property type="entry name" value="PENTATRICOPEPTIDE REPEAT-CONTAINING PROTEIN"/>
    <property type="match status" value="1"/>
</dbReference>
<dbReference type="Pfam" id="PF01535">
    <property type="entry name" value="PPR"/>
    <property type="match status" value="1"/>
</dbReference>
<dbReference type="Gene3D" id="1.25.40.10">
    <property type="entry name" value="Tetratricopeptide repeat domain"/>
    <property type="match status" value="3"/>
</dbReference>
<dbReference type="EMBL" id="JAUJYN010000003">
    <property type="protein sequence ID" value="KAK1275146.1"/>
    <property type="molecule type" value="Genomic_DNA"/>
</dbReference>
<accession>A0AAV9BFC9</accession>
<name>A0AAV9BFC9_ACOGR</name>